<gene>
    <name evidence="3" type="ORF">BJ508DRAFT_335526</name>
</gene>
<keyword evidence="4" id="KW-1185">Reference proteome</keyword>
<evidence type="ECO:0000256" key="1">
    <source>
        <dbReference type="SAM" id="MobiDB-lite"/>
    </source>
</evidence>
<reference evidence="3 4" key="1">
    <citation type="journal article" date="2018" name="Nat. Ecol. Evol.">
        <title>Pezizomycetes genomes reveal the molecular basis of ectomycorrhizal truffle lifestyle.</title>
        <authorList>
            <person name="Murat C."/>
            <person name="Payen T."/>
            <person name="Noel B."/>
            <person name="Kuo A."/>
            <person name="Morin E."/>
            <person name="Chen J."/>
            <person name="Kohler A."/>
            <person name="Krizsan K."/>
            <person name="Balestrini R."/>
            <person name="Da Silva C."/>
            <person name="Montanini B."/>
            <person name="Hainaut M."/>
            <person name="Levati E."/>
            <person name="Barry K.W."/>
            <person name="Belfiori B."/>
            <person name="Cichocki N."/>
            <person name="Clum A."/>
            <person name="Dockter R.B."/>
            <person name="Fauchery L."/>
            <person name="Guy J."/>
            <person name="Iotti M."/>
            <person name="Le Tacon F."/>
            <person name="Lindquist E.A."/>
            <person name="Lipzen A."/>
            <person name="Malagnac F."/>
            <person name="Mello A."/>
            <person name="Molinier V."/>
            <person name="Miyauchi S."/>
            <person name="Poulain J."/>
            <person name="Riccioni C."/>
            <person name="Rubini A."/>
            <person name="Sitrit Y."/>
            <person name="Splivallo R."/>
            <person name="Traeger S."/>
            <person name="Wang M."/>
            <person name="Zifcakova L."/>
            <person name="Wipf D."/>
            <person name="Zambonelli A."/>
            <person name="Paolocci F."/>
            <person name="Nowrousian M."/>
            <person name="Ottonello S."/>
            <person name="Baldrian P."/>
            <person name="Spatafora J.W."/>
            <person name="Henrissat B."/>
            <person name="Nagy L.G."/>
            <person name="Aury J.M."/>
            <person name="Wincker P."/>
            <person name="Grigoriev I.V."/>
            <person name="Bonfante P."/>
            <person name="Martin F.M."/>
        </authorList>
    </citation>
    <scope>NUCLEOTIDE SEQUENCE [LARGE SCALE GENOMIC DNA]</scope>
    <source>
        <strain evidence="3 4">RN42</strain>
    </source>
</reference>
<proteinExistence type="predicted"/>
<evidence type="ECO:0000259" key="2">
    <source>
        <dbReference type="Pfam" id="PF00098"/>
    </source>
</evidence>
<dbReference type="EMBL" id="ML119889">
    <property type="protein sequence ID" value="RPA71954.1"/>
    <property type="molecule type" value="Genomic_DNA"/>
</dbReference>
<dbReference type="InterPro" id="IPR036875">
    <property type="entry name" value="Znf_CCHC_sf"/>
</dbReference>
<dbReference type="InterPro" id="IPR001878">
    <property type="entry name" value="Znf_CCHC"/>
</dbReference>
<dbReference type="SUPFAM" id="SSF57756">
    <property type="entry name" value="Retrovirus zinc finger-like domains"/>
    <property type="match status" value="1"/>
</dbReference>
<dbReference type="GO" id="GO:0008270">
    <property type="term" value="F:zinc ion binding"/>
    <property type="evidence" value="ECO:0007669"/>
    <property type="project" value="InterPro"/>
</dbReference>
<dbReference type="GO" id="GO:0003676">
    <property type="term" value="F:nucleic acid binding"/>
    <property type="evidence" value="ECO:0007669"/>
    <property type="project" value="InterPro"/>
</dbReference>
<dbReference type="Gene3D" id="4.10.60.10">
    <property type="entry name" value="Zinc finger, CCHC-type"/>
    <property type="match status" value="1"/>
</dbReference>
<organism evidence="3 4">
    <name type="scientific">Ascobolus immersus RN42</name>
    <dbReference type="NCBI Taxonomy" id="1160509"/>
    <lineage>
        <taxon>Eukaryota</taxon>
        <taxon>Fungi</taxon>
        <taxon>Dikarya</taxon>
        <taxon>Ascomycota</taxon>
        <taxon>Pezizomycotina</taxon>
        <taxon>Pezizomycetes</taxon>
        <taxon>Pezizales</taxon>
        <taxon>Ascobolaceae</taxon>
        <taxon>Ascobolus</taxon>
    </lineage>
</organism>
<evidence type="ECO:0000313" key="4">
    <source>
        <dbReference type="Proteomes" id="UP000275078"/>
    </source>
</evidence>
<name>A0A3N4HQL6_ASCIM</name>
<evidence type="ECO:0000313" key="3">
    <source>
        <dbReference type="EMBL" id="RPA71954.1"/>
    </source>
</evidence>
<dbReference type="Proteomes" id="UP000275078">
    <property type="component" value="Unassembled WGS sequence"/>
</dbReference>
<protein>
    <recommendedName>
        <fullName evidence="2">CCHC-type domain-containing protein</fullName>
    </recommendedName>
</protein>
<feature type="compositionally biased region" description="Low complexity" evidence="1">
    <location>
        <begin position="7"/>
        <end position="19"/>
    </location>
</feature>
<feature type="domain" description="CCHC-type" evidence="2">
    <location>
        <begin position="67"/>
        <end position="82"/>
    </location>
</feature>
<dbReference type="Pfam" id="PF00098">
    <property type="entry name" value="zf-CCHC"/>
    <property type="match status" value="1"/>
</dbReference>
<dbReference type="AlphaFoldDB" id="A0A3N4HQL6"/>
<accession>A0A3N4HQL6</accession>
<dbReference type="OrthoDB" id="3863715at2759"/>
<feature type="region of interest" description="Disordered" evidence="1">
    <location>
        <begin position="1"/>
        <end position="65"/>
    </location>
</feature>
<sequence>MATKLASTKSTTPTSNSSTEKGSKEKDQRRRKTTSIAAHSTEVDDASTTSTTAHAIGASRTPTTPRRCHFCSETDHMIRDCPLRRDALEMLKARQGAGNA</sequence>